<evidence type="ECO:0000259" key="7">
    <source>
        <dbReference type="Pfam" id="PF17827"/>
    </source>
</evidence>
<sequence length="294" mass="32831">MLIREVLSEAKKQLATVNGDEHIARILLMDILQIESYQLWADLDTEMSDSDYQTFTAMLNRFVVNHEPVQYIVGFEYFCGRNLIVNEDVLIPRPETEELVYKVLETIDDYFEDYQALDVVDVGTGSGAIAVSVAAEEPRVHMWASDISEAAVAVAKRNAAEFAPGVEFLLGDMTTPFIEAGLKFDILLSNPPYIPDEETVDSLVKENEPHVALFGGNDGLRFYKQILSTASSLLKERSVLAFEIGFDQAERLVAVASEHFPDAIIRVLKDINGKDRMLFVYNNIELIGDADADA</sequence>
<protein>
    <recommendedName>
        <fullName evidence="5">Release factor glutamine methyltransferase</fullName>
        <shortName evidence="5">RF MTase</shortName>
        <ecNumber evidence="5">2.1.1.297</ecNumber>
    </recommendedName>
    <alternativeName>
        <fullName evidence="5">N5-glutamine methyltransferase PrmC</fullName>
    </alternativeName>
    <alternativeName>
        <fullName evidence="5">Protein-(glutamine-N5) MTase PrmC</fullName>
    </alternativeName>
    <alternativeName>
        <fullName evidence="5">Protein-glutamine N-methyltransferase PrmC</fullName>
    </alternativeName>
</protein>
<dbReference type="PANTHER" id="PTHR18895">
    <property type="entry name" value="HEMK METHYLTRANSFERASE"/>
    <property type="match status" value="1"/>
</dbReference>
<dbReference type="InterPro" id="IPR050320">
    <property type="entry name" value="N5-glutamine_MTase"/>
</dbReference>
<dbReference type="InterPro" id="IPR019874">
    <property type="entry name" value="RF_methyltr_PrmC"/>
</dbReference>
<dbReference type="InParanoid" id="A0A5R8QBJ2"/>
<dbReference type="SUPFAM" id="SSF53335">
    <property type="entry name" value="S-adenosyl-L-methionine-dependent methyltransferases"/>
    <property type="match status" value="1"/>
</dbReference>
<evidence type="ECO:0000313" key="8">
    <source>
        <dbReference type="EMBL" id="TLG73949.1"/>
    </source>
</evidence>
<dbReference type="GO" id="GO:0003676">
    <property type="term" value="F:nucleic acid binding"/>
    <property type="evidence" value="ECO:0007669"/>
    <property type="project" value="InterPro"/>
</dbReference>
<dbReference type="InterPro" id="IPR002052">
    <property type="entry name" value="DNA_methylase_N6_adenine_CS"/>
</dbReference>
<feature type="domain" description="Methyltransferase small" evidence="6">
    <location>
        <begin position="115"/>
        <end position="205"/>
    </location>
</feature>
<dbReference type="Gene3D" id="1.10.8.10">
    <property type="entry name" value="DNA helicase RuvA subunit, C-terminal domain"/>
    <property type="match status" value="1"/>
</dbReference>
<reference evidence="8 9" key="1">
    <citation type="submission" date="2019-05" db="EMBL/GenBank/DDBJ databases">
        <title>Culicoidintestinum kansasii gen. nov., sp. nov. from the gastrointestinal tract of the biting midge, Culicoides sonorensis.</title>
        <authorList>
            <person name="Neupane S."/>
            <person name="Ghosh A."/>
            <person name="Gunther S."/>
            <person name="Martin K."/>
            <person name="Zurek L."/>
        </authorList>
    </citation>
    <scope>NUCLEOTIDE SEQUENCE [LARGE SCALE GENOMIC DNA]</scope>
    <source>
        <strain evidence="8 9">CS-1</strain>
    </source>
</reference>
<dbReference type="AlphaFoldDB" id="A0A5R8QBJ2"/>
<name>A0A5R8QBJ2_9FIRM</name>
<dbReference type="PANTHER" id="PTHR18895:SF74">
    <property type="entry name" value="MTRF1L RELEASE FACTOR GLUTAMINE METHYLTRANSFERASE"/>
    <property type="match status" value="1"/>
</dbReference>
<evidence type="ECO:0000256" key="4">
    <source>
        <dbReference type="ARBA" id="ARBA00048391"/>
    </source>
</evidence>
<evidence type="ECO:0000256" key="5">
    <source>
        <dbReference type="HAMAP-Rule" id="MF_02126"/>
    </source>
</evidence>
<comment type="similarity">
    <text evidence="5">Belongs to the protein N5-glutamine methyltransferase family. PrmC subfamily.</text>
</comment>
<evidence type="ECO:0000256" key="2">
    <source>
        <dbReference type="ARBA" id="ARBA00022679"/>
    </source>
</evidence>
<comment type="caution">
    <text evidence="8">The sequence shown here is derived from an EMBL/GenBank/DDBJ whole genome shotgun (WGS) entry which is preliminary data.</text>
</comment>
<organism evidence="8 9">
    <name type="scientific">Culicoidibacter larvae</name>
    <dbReference type="NCBI Taxonomy" id="2579976"/>
    <lineage>
        <taxon>Bacteria</taxon>
        <taxon>Bacillati</taxon>
        <taxon>Bacillota</taxon>
        <taxon>Culicoidibacteria</taxon>
        <taxon>Culicoidibacterales</taxon>
        <taxon>Culicoidibacteraceae</taxon>
        <taxon>Culicoidibacter</taxon>
    </lineage>
</organism>
<evidence type="ECO:0000259" key="6">
    <source>
        <dbReference type="Pfam" id="PF05175"/>
    </source>
</evidence>
<keyword evidence="3 5" id="KW-0949">S-adenosyl-L-methionine</keyword>
<dbReference type="InterPro" id="IPR040758">
    <property type="entry name" value="PrmC_N"/>
</dbReference>
<evidence type="ECO:0000313" key="9">
    <source>
        <dbReference type="Proteomes" id="UP000306912"/>
    </source>
</evidence>
<keyword evidence="9" id="KW-1185">Reference proteome</keyword>
<dbReference type="InterPro" id="IPR004556">
    <property type="entry name" value="HemK-like"/>
</dbReference>
<dbReference type="InterPro" id="IPR007848">
    <property type="entry name" value="Small_mtfrase_dom"/>
</dbReference>
<dbReference type="InterPro" id="IPR029063">
    <property type="entry name" value="SAM-dependent_MTases_sf"/>
</dbReference>
<keyword evidence="1 5" id="KW-0489">Methyltransferase</keyword>
<dbReference type="Pfam" id="PF05175">
    <property type="entry name" value="MTS"/>
    <property type="match status" value="1"/>
</dbReference>
<comment type="catalytic activity">
    <reaction evidence="4 5">
        <text>L-glutaminyl-[peptide chain release factor] + S-adenosyl-L-methionine = N(5)-methyl-L-glutaminyl-[peptide chain release factor] + S-adenosyl-L-homocysteine + H(+)</text>
        <dbReference type="Rhea" id="RHEA:42896"/>
        <dbReference type="Rhea" id="RHEA-COMP:10271"/>
        <dbReference type="Rhea" id="RHEA-COMP:10272"/>
        <dbReference type="ChEBI" id="CHEBI:15378"/>
        <dbReference type="ChEBI" id="CHEBI:30011"/>
        <dbReference type="ChEBI" id="CHEBI:57856"/>
        <dbReference type="ChEBI" id="CHEBI:59789"/>
        <dbReference type="ChEBI" id="CHEBI:61891"/>
        <dbReference type="EC" id="2.1.1.297"/>
    </reaction>
</comment>
<dbReference type="EMBL" id="VBWP01000005">
    <property type="protein sequence ID" value="TLG73949.1"/>
    <property type="molecule type" value="Genomic_DNA"/>
</dbReference>
<feature type="binding site" evidence="5">
    <location>
        <begin position="123"/>
        <end position="127"/>
    </location>
    <ligand>
        <name>S-adenosyl-L-methionine</name>
        <dbReference type="ChEBI" id="CHEBI:59789"/>
    </ligand>
</feature>
<proteinExistence type="inferred from homology"/>
<dbReference type="Pfam" id="PF17827">
    <property type="entry name" value="PrmC_N"/>
    <property type="match status" value="1"/>
</dbReference>
<dbReference type="NCBIfam" id="TIGR03534">
    <property type="entry name" value="RF_mod_PrmC"/>
    <property type="match status" value="1"/>
</dbReference>
<evidence type="ECO:0000256" key="1">
    <source>
        <dbReference type="ARBA" id="ARBA00022603"/>
    </source>
</evidence>
<dbReference type="CDD" id="cd02440">
    <property type="entry name" value="AdoMet_MTases"/>
    <property type="match status" value="1"/>
</dbReference>
<gene>
    <name evidence="5 8" type="primary">prmC</name>
    <name evidence="8" type="ORF">FEZ08_07425</name>
</gene>
<keyword evidence="2 5" id="KW-0808">Transferase</keyword>
<dbReference type="RefSeq" id="WP_138191089.1">
    <property type="nucleotide sequence ID" value="NZ_VBWP01000005.1"/>
</dbReference>
<dbReference type="GO" id="GO:0102559">
    <property type="term" value="F:peptide chain release factor N(5)-glutamine methyltransferase activity"/>
    <property type="evidence" value="ECO:0007669"/>
    <property type="project" value="UniProtKB-EC"/>
</dbReference>
<dbReference type="Gene3D" id="3.40.50.150">
    <property type="entry name" value="Vaccinia Virus protein VP39"/>
    <property type="match status" value="1"/>
</dbReference>
<dbReference type="OrthoDB" id="9800643at2"/>
<feature type="binding site" evidence="5">
    <location>
        <position position="146"/>
    </location>
    <ligand>
        <name>S-adenosyl-L-methionine</name>
        <dbReference type="ChEBI" id="CHEBI:59789"/>
    </ligand>
</feature>
<feature type="domain" description="Release factor glutamine methyltransferase N-terminal" evidence="7">
    <location>
        <begin position="5"/>
        <end position="74"/>
    </location>
</feature>
<dbReference type="Proteomes" id="UP000306912">
    <property type="component" value="Unassembled WGS sequence"/>
</dbReference>
<comment type="caution">
    <text evidence="5">Lacks conserved residue(s) required for the propagation of feature annotation.</text>
</comment>
<dbReference type="GO" id="GO:0032259">
    <property type="term" value="P:methylation"/>
    <property type="evidence" value="ECO:0007669"/>
    <property type="project" value="UniProtKB-KW"/>
</dbReference>
<accession>A0A5R8QBJ2</accession>
<dbReference type="HAMAP" id="MF_02126">
    <property type="entry name" value="RF_methyltr_PrmC"/>
    <property type="match status" value="1"/>
</dbReference>
<comment type="function">
    <text evidence="5">Methylates the class 1 translation termination release factors RF1/PrfA and RF2/PrfB on the glutamine residue of the universally conserved GGQ motif.</text>
</comment>
<feature type="binding site" evidence="5">
    <location>
        <position position="190"/>
    </location>
    <ligand>
        <name>S-adenosyl-L-methionine</name>
        <dbReference type="ChEBI" id="CHEBI:59789"/>
    </ligand>
</feature>
<dbReference type="PROSITE" id="PS00092">
    <property type="entry name" value="N6_MTASE"/>
    <property type="match status" value="1"/>
</dbReference>
<dbReference type="NCBIfam" id="TIGR00536">
    <property type="entry name" value="hemK_fam"/>
    <property type="match status" value="1"/>
</dbReference>
<dbReference type="FunCoup" id="A0A5R8QBJ2">
    <property type="interactions" value="384"/>
</dbReference>
<evidence type="ECO:0000256" key="3">
    <source>
        <dbReference type="ARBA" id="ARBA00022691"/>
    </source>
</evidence>
<feature type="binding site" evidence="5">
    <location>
        <begin position="190"/>
        <end position="193"/>
    </location>
    <ligand>
        <name>substrate</name>
    </ligand>
</feature>
<dbReference type="EC" id="2.1.1.297" evidence="5"/>